<evidence type="ECO:0000313" key="11">
    <source>
        <dbReference type="Proteomes" id="UP001229955"/>
    </source>
</evidence>
<dbReference type="RefSeq" id="WP_367887282.1">
    <property type="nucleotide sequence ID" value="NZ_CP130612.1"/>
</dbReference>
<keyword evidence="1" id="KW-0808">Transferase</keyword>
<dbReference type="Gene3D" id="1.10.510.10">
    <property type="entry name" value="Transferase(Phosphotransferase) domain 1"/>
    <property type="match status" value="1"/>
</dbReference>
<dbReference type="GO" id="GO:0004674">
    <property type="term" value="F:protein serine/threonine kinase activity"/>
    <property type="evidence" value="ECO:0007669"/>
    <property type="project" value="TreeGrafter"/>
</dbReference>
<keyword evidence="11" id="KW-1185">Reference proteome</keyword>
<dbReference type="PROSITE" id="PS00107">
    <property type="entry name" value="PROTEIN_KINASE_ATP"/>
    <property type="match status" value="1"/>
</dbReference>
<accession>A0AA49JTD8</accession>
<organism evidence="9">
    <name type="scientific">Pseudogemmatithrix spongiicola</name>
    <dbReference type="NCBI Taxonomy" id="3062599"/>
    <lineage>
        <taxon>Bacteria</taxon>
        <taxon>Pseudomonadati</taxon>
        <taxon>Gemmatimonadota</taxon>
        <taxon>Gemmatimonadia</taxon>
        <taxon>Gemmatimonadales</taxon>
        <taxon>Gemmatimonadaceae</taxon>
        <taxon>Pseudogemmatithrix</taxon>
    </lineage>
</organism>
<feature type="repeat" description="TPR" evidence="5">
    <location>
        <begin position="597"/>
        <end position="630"/>
    </location>
</feature>
<feature type="transmembrane region" description="Helical" evidence="7">
    <location>
        <begin position="336"/>
        <end position="360"/>
    </location>
</feature>
<dbReference type="InterPro" id="IPR011990">
    <property type="entry name" value="TPR-like_helical_dom_sf"/>
</dbReference>
<dbReference type="CDD" id="cd14014">
    <property type="entry name" value="STKc_PknB_like"/>
    <property type="match status" value="1"/>
</dbReference>
<evidence type="ECO:0000256" key="6">
    <source>
        <dbReference type="PROSITE-ProRule" id="PRU10141"/>
    </source>
</evidence>
<reference evidence="9" key="1">
    <citation type="submission" date="2023-07" db="EMBL/GenBank/DDBJ databases">
        <authorList>
            <person name="Haufschild T."/>
            <person name="Kallscheuer N."/>
            <person name="Hammer J."/>
            <person name="Kohn T."/>
            <person name="Kabuu M."/>
            <person name="Jogler M."/>
            <person name="Wohfarth N."/>
            <person name="Heuer A."/>
            <person name="Rohde M."/>
            <person name="van Teeseling M.C.F."/>
            <person name="Jogler C."/>
        </authorList>
    </citation>
    <scope>NUCLEOTIDE SEQUENCE</scope>
    <source>
        <strain evidence="9">Strain 138</strain>
        <strain evidence="10">Strain 318</strain>
    </source>
</reference>
<evidence type="ECO:0000313" key="10">
    <source>
        <dbReference type="EMBL" id="WKW14494.1"/>
    </source>
</evidence>
<evidence type="ECO:0000256" key="2">
    <source>
        <dbReference type="ARBA" id="ARBA00022741"/>
    </source>
</evidence>
<dbReference type="SMART" id="SM00028">
    <property type="entry name" value="TPR"/>
    <property type="match status" value="7"/>
</dbReference>
<evidence type="ECO:0000256" key="4">
    <source>
        <dbReference type="ARBA" id="ARBA00022840"/>
    </source>
</evidence>
<evidence type="ECO:0000256" key="1">
    <source>
        <dbReference type="ARBA" id="ARBA00022679"/>
    </source>
</evidence>
<proteinExistence type="predicted"/>
<dbReference type="AlphaFoldDB" id="A0AA49JTD8"/>
<evidence type="ECO:0000256" key="3">
    <source>
        <dbReference type="ARBA" id="ARBA00022777"/>
    </source>
</evidence>
<dbReference type="SUPFAM" id="SSF48452">
    <property type="entry name" value="TPR-like"/>
    <property type="match status" value="3"/>
</dbReference>
<dbReference type="SUPFAM" id="SSF56112">
    <property type="entry name" value="Protein kinase-like (PK-like)"/>
    <property type="match status" value="1"/>
</dbReference>
<dbReference type="InterPro" id="IPR019734">
    <property type="entry name" value="TPR_rpt"/>
</dbReference>
<accession>A0AA49JZ26</accession>
<dbReference type="EMBL" id="CP130612">
    <property type="protein sequence ID" value="WKW11584.1"/>
    <property type="molecule type" value="Genomic_DNA"/>
</dbReference>
<keyword evidence="2 6" id="KW-0547">Nucleotide-binding</keyword>
<dbReference type="InterPro" id="IPR011009">
    <property type="entry name" value="Kinase-like_dom_sf"/>
</dbReference>
<feature type="binding site" evidence="6">
    <location>
        <position position="45"/>
    </location>
    <ligand>
        <name>ATP</name>
        <dbReference type="ChEBI" id="CHEBI:30616"/>
    </ligand>
</feature>
<dbReference type="Pfam" id="PF13424">
    <property type="entry name" value="TPR_12"/>
    <property type="match status" value="4"/>
</dbReference>
<dbReference type="SMART" id="SM00220">
    <property type="entry name" value="S_TKc"/>
    <property type="match status" value="1"/>
</dbReference>
<dbReference type="EMBL" id="CP130613">
    <property type="protein sequence ID" value="WKW14494.1"/>
    <property type="molecule type" value="Genomic_DNA"/>
</dbReference>
<dbReference type="InterPro" id="IPR000719">
    <property type="entry name" value="Prot_kinase_dom"/>
</dbReference>
<keyword evidence="5" id="KW-0802">TPR repeat</keyword>
<evidence type="ECO:0000256" key="7">
    <source>
        <dbReference type="SAM" id="Phobius"/>
    </source>
</evidence>
<keyword evidence="7" id="KW-1133">Transmembrane helix</keyword>
<dbReference type="InterPro" id="IPR017441">
    <property type="entry name" value="Protein_kinase_ATP_BS"/>
</dbReference>
<feature type="domain" description="Protein kinase" evidence="8">
    <location>
        <begin position="15"/>
        <end position="312"/>
    </location>
</feature>
<keyword evidence="7" id="KW-0812">Transmembrane</keyword>
<evidence type="ECO:0000313" key="9">
    <source>
        <dbReference type="EMBL" id="WKW11584.1"/>
    </source>
</evidence>
<keyword evidence="4 6" id="KW-0067">ATP-binding</keyword>
<dbReference type="InterPro" id="IPR008271">
    <property type="entry name" value="Ser/Thr_kinase_AS"/>
</dbReference>
<dbReference type="Gene3D" id="1.25.40.10">
    <property type="entry name" value="Tetratricopeptide repeat domain"/>
    <property type="match status" value="2"/>
</dbReference>
<evidence type="ECO:0000259" key="8">
    <source>
        <dbReference type="PROSITE" id="PS50011"/>
    </source>
</evidence>
<protein>
    <submittedName>
        <fullName evidence="9">Serine/threonine-protein kinase</fullName>
    </submittedName>
</protein>
<dbReference type="Pfam" id="PF00069">
    <property type="entry name" value="Pkinase"/>
    <property type="match status" value="1"/>
</dbReference>
<keyword evidence="7" id="KW-0472">Membrane</keyword>
<gene>
    <name evidence="9" type="ORF">Strain138_000839</name>
    <name evidence="10" type="ORF">Strain318_000839</name>
</gene>
<dbReference type="PROSITE" id="PS50011">
    <property type="entry name" value="PROTEIN_KINASE_DOM"/>
    <property type="match status" value="1"/>
</dbReference>
<dbReference type="Gene3D" id="3.30.200.20">
    <property type="entry name" value="Phosphorylase Kinase, domain 1"/>
    <property type="match status" value="1"/>
</dbReference>
<dbReference type="PROSITE" id="PS50005">
    <property type="entry name" value="TPR"/>
    <property type="match status" value="1"/>
</dbReference>
<sequence length="752" mass="82948">MTASGAPVPDRIGPYRILDVLGEGGMGVVYEADETGPVRRRVALKVIRSGFATREVIARFDAERQAMALMDHAGIAKVLAAGATENGLPYVVMELVRGMPLTTYCDSHRLTIAQRVDLFIQVCHAVQHAHQKGVIHRDLKPSNILVVEEDGEPRPKIIDFGIAKAVGGRLTENTLITHVGVALGTAAYMSPEQADGSALDVDTRADIYSLGVILYELLCGKLPMDPEQMGYHVFLAGLASREWLVPLPSVRFAGLEYEKTTVAHLRRTDPERLQRDLAGDFDWIVLHALEPDRARRYPTANALVLDLQRSRMDEPIAARPPSAAYRVGKFVRRHRAGVAAASLALSALFVSTVLATVGLVRARRAEERARIEAMAAQSVTDFVVGLFGVFDPEQFSAPVPAGDITARELLARGAERARVELAEQPEERGRILHTIGRAYLSLGLFPDALEQLKDAARAREAALAPDADERFDTYYALGQVFRTMGEWAMADSMFRLVLTARQQRYGMGSDETSVVIGAMGLLRWRMGEYAAAESLFSEAVRLHDASQQRDDLRLARDLSGLGIAYWSQGRFAEAEPNMRRALALREAALGPYHPHLASANNNLGAIYYSLARYDDALRHYERTREIYERTLDPDHPNMASLLNNIGETQWKLGRLAEAESLLRRSLTIKETRLTATDASLAVTLHALGGVMRDRGDTRSAESYWRRALDIRAAKLQPGDRNLVETARALADLLRSTGRGAEAASIARRYLEG</sequence>
<dbReference type="PROSITE" id="PS00108">
    <property type="entry name" value="PROTEIN_KINASE_ST"/>
    <property type="match status" value="1"/>
</dbReference>
<dbReference type="Proteomes" id="UP001229955">
    <property type="component" value="Chromosome"/>
</dbReference>
<dbReference type="PANTHER" id="PTHR43289:SF6">
    <property type="entry name" value="SERINE_THREONINE-PROTEIN KINASE NEKL-3"/>
    <property type="match status" value="1"/>
</dbReference>
<dbReference type="KEGG" id="pspc:Strain318_000839"/>
<keyword evidence="3 9" id="KW-0418">Kinase</keyword>
<dbReference type="PANTHER" id="PTHR43289">
    <property type="entry name" value="MITOGEN-ACTIVATED PROTEIN KINASE KINASE KINASE 20-RELATED"/>
    <property type="match status" value="1"/>
</dbReference>
<dbReference type="GO" id="GO:0005524">
    <property type="term" value="F:ATP binding"/>
    <property type="evidence" value="ECO:0007669"/>
    <property type="project" value="UniProtKB-UniRule"/>
</dbReference>
<evidence type="ECO:0000256" key="5">
    <source>
        <dbReference type="PROSITE-ProRule" id="PRU00339"/>
    </source>
</evidence>
<name>A0AA49JTD8_9BACT</name>